<dbReference type="PROSITE" id="PS51387">
    <property type="entry name" value="FAD_PCMH"/>
    <property type="match status" value="1"/>
</dbReference>
<reference evidence="4 5" key="1">
    <citation type="submission" date="2021-07" db="EMBL/GenBank/DDBJ databases">
        <title>Karlodiniumbacter phycospheric gen. nov., sp. nov., a phycosphere bacterium isolated from karlodinium veneficum.</title>
        <authorList>
            <person name="Peng Y."/>
            <person name="Jiang L."/>
            <person name="Lee J."/>
        </authorList>
    </citation>
    <scope>NUCLEOTIDE SEQUENCE</scope>
    <source>
        <strain evidence="4 5">N5</strain>
    </source>
</reference>
<evidence type="ECO:0000256" key="1">
    <source>
        <dbReference type="ARBA" id="ARBA00022827"/>
    </source>
</evidence>
<keyword evidence="5" id="KW-1185">Reference proteome</keyword>
<dbReference type="InterPro" id="IPR006094">
    <property type="entry name" value="Oxid_FAD_bind_N"/>
</dbReference>
<dbReference type="SUPFAM" id="SSF56176">
    <property type="entry name" value="FAD-binding/transporter-associated domain-like"/>
    <property type="match status" value="1"/>
</dbReference>
<dbReference type="InterPro" id="IPR016169">
    <property type="entry name" value="FAD-bd_PCMH_sub2"/>
</dbReference>
<evidence type="ECO:0000259" key="2">
    <source>
        <dbReference type="PROSITE" id="PS51387"/>
    </source>
</evidence>
<dbReference type="Proteomes" id="UP000693972">
    <property type="component" value="Unassembled WGS sequence"/>
</dbReference>
<dbReference type="InterPro" id="IPR016166">
    <property type="entry name" value="FAD-bd_PCMH"/>
</dbReference>
<dbReference type="InterPro" id="IPR036318">
    <property type="entry name" value="FAD-bd_PCMH-like_sf"/>
</dbReference>
<dbReference type="Pfam" id="PF01565">
    <property type="entry name" value="FAD_binding_4"/>
    <property type="match status" value="1"/>
</dbReference>
<dbReference type="Gene3D" id="3.30.465.10">
    <property type="match status" value="1"/>
</dbReference>
<organism evidence="4">
    <name type="scientific">Gymnodinialimonas phycosphaerae</name>
    <dbReference type="NCBI Taxonomy" id="2841589"/>
    <lineage>
        <taxon>Bacteria</taxon>
        <taxon>Pseudomonadati</taxon>
        <taxon>Pseudomonadota</taxon>
        <taxon>Alphaproteobacteria</taxon>
        <taxon>Rhodobacterales</taxon>
        <taxon>Paracoccaceae</taxon>
        <taxon>Gymnodinialimonas</taxon>
    </lineage>
</organism>
<protein>
    <submittedName>
        <fullName evidence="4">FAD-binding oxidoreductase</fullName>
    </submittedName>
</protein>
<evidence type="ECO:0000313" key="5">
    <source>
        <dbReference type="Proteomes" id="UP000693972"/>
    </source>
</evidence>
<evidence type="ECO:0000313" key="4">
    <source>
        <dbReference type="EMBL" id="QXL89425.1"/>
    </source>
</evidence>
<name>A0A975TY50_9RHOB</name>
<gene>
    <name evidence="3" type="ORF">KUL25_07930</name>
    <name evidence="4" type="ORF">KUL25_07935</name>
</gene>
<dbReference type="RefSeq" id="WP_257892465.1">
    <property type="nucleotide sequence ID" value="NZ_JAIMBW010000001.1"/>
</dbReference>
<dbReference type="AlphaFoldDB" id="A0A975TY50"/>
<dbReference type="EMBL" id="CP078073">
    <property type="protein sequence ID" value="QXL89425.1"/>
    <property type="molecule type" value="Genomic_DNA"/>
</dbReference>
<dbReference type="EMBL" id="JAIMBW010000001">
    <property type="protein sequence ID" value="MBY4892691.1"/>
    <property type="molecule type" value="Genomic_DNA"/>
</dbReference>
<keyword evidence="1" id="KW-0274">FAD</keyword>
<feature type="domain" description="FAD-binding PCMH-type" evidence="2">
    <location>
        <begin position="10"/>
        <end position="172"/>
    </location>
</feature>
<evidence type="ECO:0000313" key="3">
    <source>
        <dbReference type="EMBL" id="MBY4892691.1"/>
    </source>
</evidence>
<proteinExistence type="predicted"/>
<keyword evidence="1" id="KW-0285">Flavoprotein</keyword>
<dbReference type="GO" id="GO:0071949">
    <property type="term" value="F:FAD binding"/>
    <property type="evidence" value="ECO:0007669"/>
    <property type="project" value="InterPro"/>
</dbReference>
<sequence length="433" mass="47727">MTELSGWGRFPRVDCRVVTARNEADVRAAVLEAPLIARGNGRAYGDAALNAGQTLDMTGMDRMLSFDEGVLVAEAGVLLSDIIHTFLPRGWFPMVTPGTKLVSLGGAIAADVHGKNHHIDGSFRSCVDWIDLMGPDEVVTRVSTGDDMFDWTNGGMGLTGVILRAQIRLRRVETSWIVQESRALTSLADTIAAFEDTMDVPYSVAWIDCADGPHHGHSILLLGRHAVPQDLPMRKPEFKVRHKPKIPVPFGVPAFVFKGFMLRMLNSAYWRLGKFRAGEALVDWDTYFYPLDGLLNWNRLYGKRGFVQFQCALPKDTASEGMEEIMRTIAASGEGSVLSVLKRFGPQSGHFSFPMAGYTLAMDFPANERSLALMEQLDAITLAHKGRFYLAKDARMPEAVAKADSRAEAFAAMRAKAGLKKRFTSVQSERLGL</sequence>
<accession>A0A975TY50</accession>